<dbReference type="InterPro" id="IPR001943">
    <property type="entry name" value="UVR_dom"/>
</dbReference>
<dbReference type="PANTHER" id="PTHR38430">
    <property type="entry name" value="PROTEIN-ARGININE KINASE ACTIVATOR PROTEIN"/>
    <property type="match status" value="1"/>
</dbReference>
<evidence type="ECO:0000259" key="1">
    <source>
        <dbReference type="PROSITE" id="PS50151"/>
    </source>
</evidence>
<protein>
    <submittedName>
        <fullName evidence="2">Excinuclease Uvr</fullName>
    </submittedName>
</protein>
<proteinExistence type="predicted"/>
<dbReference type="Pfam" id="PF02151">
    <property type="entry name" value="UVR"/>
    <property type="match status" value="1"/>
</dbReference>
<dbReference type="PIRSF" id="PIRSF015034">
    <property type="entry name" value="YacH"/>
    <property type="match status" value="1"/>
</dbReference>
<name>A0ABQ5N3T2_9CLOT</name>
<comment type="caution">
    <text evidence="2">The sequence shown here is derived from an EMBL/GenBank/DDBJ whole genome shotgun (WGS) entry which is preliminary data.</text>
</comment>
<evidence type="ECO:0000313" key="3">
    <source>
        <dbReference type="Proteomes" id="UP001208567"/>
    </source>
</evidence>
<dbReference type="InterPro" id="IPR025542">
    <property type="entry name" value="YacH"/>
</dbReference>
<feature type="domain" description="UVR" evidence="1">
    <location>
        <begin position="133"/>
        <end position="168"/>
    </location>
</feature>
<gene>
    <name evidence="2" type="ORF">bsdE14_12610</name>
</gene>
<accession>A0ABQ5N3T2</accession>
<reference evidence="2 3" key="1">
    <citation type="journal article" date="2024" name="Int. J. Syst. Evol. Microbiol.">
        <title>Clostridium omnivorum sp. nov., isolated from anoxic soil under the treatment of reductive soil disinfestation.</title>
        <authorList>
            <person name="Ueki A."/>
            <person name="Tonouchi A."/>
            <person name="Kaku N."/>
            <person name="Honma S."/>
            <person name="Ueki K."/>
        </authorList>
    </citation>
    <scope>NUCLEOTIDE SEQUENCE [LARGE SCALE GENOMIC DNA]</scope>
    <source>
        <strain evidence="2 3">E14</strain>
    </source>
</reference>
<keyword evidence="3" id="KW-1185">Reference proteome</keyword>
<dbReference type="PANTHER" id="PTHR38430:SF1">
    <property type="entry name" value="PROTEIN-ARGININE KINASE ACTIVATOR PROTEIN"/>
    <property type="match status" value="1"/>
</dbReference>
<dbReference type="SUPFAM" id="SSF46600">
    <property type="entry name" value="C-terminal UvrC-binding domain of UvrB"/>
    <property type="match status" value="1"/>
</dbReference>
<dbReference type="RefSeq" id="WP_264849127.1">
    <property type="nucleotide sequence ID" value="NZ_BRXR01000001.1"/>
</dbReference>
<dbReference type="Proteomes" id="UP001208567">
    <property type="component" value="Unassembled WGS sequence"/>
</dbReference>
<sequence>MICDICKKNEATVRFTKIVNGVRQELNICDKCAKETEGINSEFSFGTPFSFQNLLSGIMDYMNYPTGVVKPTEVICKNCGTNYSDFKRTGLLGCSECYKTFGNTLEPVIKRVQGHIEHTGKLPQKMGKDIIERKRLLKLKEDLQKAIAAEEYEKAAQIRDAIKSLQSGEQG</sequence>
<dbReference type="EMBL" id="BRXR01000001">
    <property type="protein sequence ID" value="GLC29851.1"/>
    <property type="molecule type" value="Genomic_DNA"/>
</dbReference>
<evidence type="ECO:0000313" key="2">
    <source>
        <dbReference type="EMBL" id="GLC29851.1"/>
    </source>
</evidence>
<dbReference type="PROSITE" id="PS50151">
    <property type="entry name" value="UVR"/>
    <property type="match status" value="1"/>
</dbReference>
<dbReference type="InterPro" id="IPR036876">
    <property type="entry name" value="UVR_dom_sf"/>
</dbReference>
<organism evidence="2 3">
    <name type="scientific">Clostridium omnivorum</name>
    <dbReference type="NCBI Taxonomy" id="1604902"/>
    <lineage>
        <taxon>Bacteria</taxon>
        <taxon>Bacillati</taxon>
        <taxon>Bacillota</taxon>
        <taxon>Clostridia</taxon>
        <taxon>Eubacteriales</taxon>
        <taxon>Clostridiaceae</taxon>
        <taxon>Clostridium</taxon>
    </lineage>
</organism>
<dbReference type="Gene3D" id="4.10.860.10">
    <property type="entry name" value="UVR domain"/>
    <property type="match status" value="1"/>
</dbReference>